<dbReference type="InterPro" id="IPR028087">
    <property type="entry name" value="Tad_N"/>
</dbReference>
<dbReference type="STRING" id="361183.AMC99_01206"/>
<accession>A0A0M4M7M7</accession>
<organism evidence="3 4">
    <name type="scientific">Altererythrobacter epoxidivorans</name>
    <dbReference type="NCBI Taxonomy" id="361183"/>
    <lineage>
        <taxon>Bacteria</taxon>
        <taxon>Pseudomonadati</taxon>
        <taxon>Pseudomonadota</taxon>
        <taxon>Alphaproteobacteria</taxon>
        <taxon>Sphingomonadales</taxon>
        <taxon>Erythrobacteraceae</taxon>
        <taxon>Altererythrobacter</taxon>
    </lineage>
</organism>
<proteinExistence type="predicted"/>
<evidence type="ECO:0000313" key="3">
    <source>
        <dbReference type="EMBL" id="ALE16501.1"/>
    </source>
</evidence>
<evidence type="ECO:0000259" key="2">
    <source>
        <dbReference type="Pfam" id="PF13400"/>
    </source>
</evidence>
<reference evidence="3 4" key="1">
    <citation type="submission" date="2015-09" db="EMBL/GenBank/DDBJ databases">
        <title>Complete genome sequence of a benzo[a]pyrene-degrading bacterium Altererythrobacter epoxidivorans CGMCC 1.7731T.</title>
        <authorList>
            <person name="Li Z."/>
            <person name="Cheng H."/>
            <person name="Huo Y."/>
            <person name="Xu X."/>
        </authorList>
    </citation>
    <scope>NUCLEOTIDE SEQUENCE [LARGE SCALE GENOMIC DNA]</scope>
    <source>
        <strain evidence="3 4">CGMCC 1.7731</strain>
    </source>
</reference>
<keyword evidence="4" id="KW-1185">Reference proteome</keyword>
<dbReference type="Pfam" id="PF13400">
    <property type="entry name" value="Tad"/>
    <property type="match status" value="1"/>
</dbReference>
<keyword evidence="1" id="KW-0472">Membrane</keyword>
<gene>
    <name evidence="3" type="ORF">AMC99_01206</name>
</gene>
<feature type="transmembrane region" description="Helical" evidence="1">
    <location>
        <begin position="21"/>
        <end position="46"/>
    </location>
</feature>
<dbReference type="AlphaFoldDB" id="A0A0M4M7M7"/>
<dbReference type="KEGG" id="aep:AMC99_01206"/>
<dbReference type="EMBL" id="CP012669">
    <property type="protein sequence ID" value="ALE16501.1"/>
    <property type="molecule type" value="Genomic_DNA"/>
</dbReference>
<feature type="domain" description="Putative Flp pilus-assembly TadG-like N-terminal" evidence="2">
    <location>
        <begin position="17"/>
        <end position="63"/>
    </location>
</feature>
<dbReference type="Proteomes" id="UP000057938">
    <property type="component" value="Chromosome"/>
</dbReference>
<dbReference type="OrthoDB" id="7418984at2"/>
<evidence type="ECO:0000256" key="1">
    <source>
        <dbReference type="SAM" id="Phobius"/>
    </source>
</evidence>
<protein>
    <recommendedName>
        <fullName evidence="2">Putative Flp pilus-assembly TadG-like N-terminal domain-containing protein</fullName>
    </recommendedName>
</protein>
<keyword evidence="1" id="KW-1133">Transmembrane helix</keyword>
<dbReference type="RefSeq" id="WP_061924044.1">
    <property type="nucleotide sequence ID" value="NZ_CP012669.1"/>
</dbReference>
<evidence type="ECO:0000313" key="4">
    <source>
        <dbReference type="Proteomes" id="UP000057938"/>
    </source>
</evidence>
<keyword evidence="1" id="KW-0812">Transmembrane</keyword>
<sequence>MGAIRNLFTKLRDNRAGNAAVLVALGMPALIGGAGFAVDTAQWYLWKRELQQAVDQGAYAGAKALSADASADTYSLRVTQEFDANLSITKDYASDPTIEIVDYAGGSDNSVLVRAQVTRRLPFSSFLTGSATTVAVSAQASFAQGGEYSACIVSLAKEGGGTTIGGNATIKAKCGIAALSCSDDAITIGSNADVDTDIIVACGKVDAPEELRDKVVEGADNLYDEYADLDPPDDDRDREYECTGKGKAKQASLLPGTYGSLVVGCTTVLSSGIYVIDGGLLDLSANYNVTGTGVMFVLRNGAQVKLGGNGNGNSIRLSPMTAADLVTAGYADQADLLSDILIFEERDNNPGEPGHIMNGNSNSIIEGLIYMPSGTLRINGTADVNSQCLLISAYRIDIRGGAKLETLCPTEDSSDVGSASGKIRLVA</sequence>
<dbReference type="PATRIC" id="fig|361183.4.peg.1178"/>
<name>A0A0M4M7M7_9SPHN</name>